<keyword evidence="8" id="KW-1185">Reference proteome</keyword>
<dbReference type="PRINTS" id="PR01907">
    <property type="entry name" value="WORMGLOBIN"/>
</dbReference>
<evidence type="ECO:0000256" key="2">
    <source>
        <dbReference type="ARBA" id="ARBA00022621"/>
    </source>
</evidence>
<dbReference type="PANTHER" id="PTHR43396:SF3">
    <property type="entry name" value="FLAVOHEMOPROTEIN"/>
    <property type="match status" value="1"/>
</dbReference>
<dbReference type="PANTHER" id="PTHR43396">
    <property type="entry name" value="FLAVOHEMOPROTEIN"/>
    <property type="match status" value="1"/>
</dbReference>
<dbReference type="GO" id="GO:0008941">
    <property type="term" value="F:nitric oxide dioxygenase NAD(P)H activity"/>
    <property type="evidence" value="ECO:0007669"/>
    <property type="project" value="TreeGrafter"/>
</dbReference>
<dbReference type="GO" id="GO:0019825">
    <property type="term" value="F:oxygen binding"/>
    <property type="evidence" value="ECO:0007669"/>
    <property type="project" value="InterPro"/>
</dbReference>
<dbReference type="AlphaFoldDB" id="A0A2N3I060"/>
<comment type="similarity">
    <text evidence="5">Belongs to the globin family.</text>
</comment>
<keyword evidence="1 5" id="KW-0349">Heme</keyword>
<dbReference type="SMR" id="A0A2N3I060"/>
<dbReference type="Proteomes" id="UP000233387">
    <property type="component" value="Unassembled WGS sequence"/>
</dbReference>
<evidence type="ECO:0000256" key="3">
    <source>
        <dbReference type="ARBA" id="ARBA00022723"/>
    </source>
</evidence>
<accession>A0A2N3I060</accession>
<dbReference type="EMBL" id="NKXO01000079">
    <property type="protein sequence ID" value="PKQ63623.1"/>
    <property type="molecule type" value="Genomic_DNA"/>
</dbReference>
<dbReference type="Gene3D" id="1.10.490.10">
    <property type="entry name" value="Globins"/>
    <property type="match status" value="1"/>
</dbReference>
<dbReference type="GO" id="GO:0046872">
    <property type="term" value="F:metal ion binding"/>
    <property type="evidence" value="ECO:0007669"/>
    <property type="project" value="UniProtKB-KW"/>
</dbReference>
<reference evidence="7 8" key="1">
    <citation type="submission" date="2017-06" db="EMBL/GenBank/DDBJ databases">
        <title>Raineya orbicola gen. nov., sp. nov. a slightly thermophilic bacterium of the phylum Bacteroidetes and the description of Raineyaceae fam. nov.</title>
        <authorList>
            <person name="Albuquerque L."/>
            <person name="Polonia A.R.M."/>
            <person name="Barroso C."/>
            <person name="Froufe H.J.C."/>
            <person name="Lage O."/>
            <person name="Lobo-Da-Cunha A."/>
            <person name="Egas C."/>
            <person name="Da Costa M.S."/>
        </authorList>
    </citation>
    <scope>NUCLEOTIDE SEQUENCE [LARGE SCALE GENOMIC DNA]</scope>
    <source>
        <strain evidence="7 8">SPSPC-11</strain>
    </source>
</reference>
<keyword evidence="5" id="KW-0813">Transport</keyword>
<comment type="caution">
    <text evidence="7">The sequence shown here is derived from an EMBL/GenBank/DDBJ whole genome shotgun (WGS) entry which is preliminary data.</text>
</comment>
<dbReference type="RefSeq" id="WP_101359921.1">
    <property type="nucleotide sequence ID" value="NZ_NKXO01000079.1"/>
</dbReference>
<evidence type="ECO:0000256" key="1">
    <source>
        <dbReference type="ARBA" id="ARBA00022617"/>
    </source>
</evidence>
<feature type="domain" description="Globin" evidence="6">
    <location>
        <begin position="1"/>
        <end position="135"/>
    </location>
</feature>
<name>A0A2N3I060_9BACT</name>
<dbReference type="Pfam" id="PF00042">
    <property type="entry name" value="Globin"/>
    <property type="match status" value="1"/>
</dbReference>
<gene>
    <name evidence="7" type="ORF">Rain11_2658</name>
</gene>
<proteinExistence type="inferred from homology"/>
<evidence type="ECO:0000256" key="5">
    <source>
        <dbReference type="RuleBase" id="RU000356"/>
    </source>
</evidence>
<evidence type="ECO:0000259" key="6">
    <source>
        <dbReference type="PROSITE" id="PS01033"/>
    </source>
</evidence>
<keyword evidence="3" id="KW-0479">Metal-binding</keyword>
<keyword evidence="2 5" id="KW-0561">Oxygen transport</keyword>
<dbReference type="GO" id="GO:0071949">
    <property type="term" value="F:FAD binding"/>
    <property type="evidence" value="ECO:0007669"/>
    <property type="project" value="TreeGrafter"/>
</dbReference>
<dbReference type="SUPFAM" id="SSF46458">
    <property type="entry name" value="Globin-like"/>
    <property type="match status" value="1"/>
</dbReference>
<dbReference type="OrthoDB" id="9801223at2"/>
<dbReference type="GO" id="GO:0046210">
    <property type="term" value="P:nitric oxide catabolic process"/>
    <property type="evidence" value="ECO:0007669"/>
    <property type="project" value="TreeGrafter"/>
</dbReference>
<dbReference type="GO" id="GO:0071500">
    <property type="term" value="P:cellular response to nitrosative stress"/>
    <property type="evidence" value="ECO:0007669"/>
    <property type="project" value="TreeGrafter"/>
</dbReference>
<evidence type="ECO:0000256" key="4">
    <source>
        <dbReference type="ARBA" id="ARBA00023004"/>
    </source>
</evidence>
<dbReference type="InterPro" id="IPR000971">
    <property type="entry name" value="Globin"/>
</dbReference>
<dbReference type="GO" id="GO:0005344">
    <property type="term" value="F:oxygen carrier activity"/>
    <property type="evidence" value="ECO:0007669"/>
    <property type="project" value="UniProtKB-KW"/>
</dbReference>
<protein>
    <submittedName>
        <fullName evidence="7">Globin</fullName>
    </submittedName>
</protein>
<organism evidence="7 8">
    <name type="scientific">Raineya orbicola</name>
    <dbReference type="NCBI Taxonomy" id="2016530"/>
    <lineage>
        <taxon>Bacteria</taxon>
        <taxon>Pseudomonadati</taxon>
        <taxon>Bacteroidota</taxon>
        <taxon>Cytophagia</taxon>
        <taxon>Cytophagales</taxon>
        <taxon>Raineyaceae</taxon>
        <taxon>Raineya</taxon>
    </lineage>
</organism>
<dbReference type="InterPro" id="IPR012292">
    <property type="entry name" value="Globin/Proto"/>
</dbReference>
<evidence type="ECO:0000313" key="7">
    <source>
        <dbReference type="EMBL" id="PKQ63623.1"/>
    </source>
</evidence>
<dbReference type="PROSITE" id="PS01033">
    <property type="entry name" value="GLOBIN"/>
    <property type="match status" value="1"/>
</dbReference>
<dbReference type="InterPro" id="IPR009050">
    <property type="entry name" value="Globin-like_sf"/>
</dbReference>
<dbReference type="GO" id="GO:0020037">
    <property type="term" value="F:heme binding"/>
    <property type="evidence" value="ECO:0007669"/>
    <property type="project" value="InterPro"/>
</dbReference>
<evidence type="ECO:0000313" key="8">
    <source>
        <dbReference type="Proteomes" id="UP000233387"/>
    </source>
</evidence>
<sequence>MTPNQAEIVKKSFPKILAGTLSATHILYDKLFELSPDTRDLFKKTSMERQSQMLIAAIGKLVKSIDNWDTVKPDLEALAKRHAGYGLSPEHFVYFGHAFIHMLKSMYGNEWNTDLEESWKAVYQKISEVMIGTLFENK</sequence>
<keyword evidence="4" id="KW-0408">Iron</keyword>